<protein>
    <submittedName>
        <fullName evidence="2">Uncharacterized protein</fullName>
    </submittedName>
</protein>
<dbReference type="Proteomes" id="UP000315289">
    <property type="component" value="Unassembled WGS sequence"/>
</dbReference>
<feature type="compositionally biased region" description="Basic and acidic residues" evidence="1">
    <location>
        <begin position="76"/>
        <end position="97"/>
    </location>
</feature>
<accession>A0A557SUW4</accession>
<dbReference type="EMBL" id="VOAH01000008">
    <property type="protein sequence ID" value="TVP40371.1"/>
    <property type="molecule type" value="Genomic_DNA"/>
</dbReference>
<proteinExistence type="predicted"/>
<dbReference type="AlphaFoldDB" id="A0A557SUW4"/>
<organism evidence="2 3">
    <name type="scientific">Candidatus Nitrosocosmicus arcticus</name>
    <dbReference type="NCBI Taxonomy" id="2035267"/>
    <lineage>
        <taxon>Archaea</taxon>
        <taxon>Nitrososphaerota</taxon>
        <taxon>Nitrososphaeria</taxon>
        <taxon>Nitrososphaerales</taxon>
        <taxon>Nitrososphaeraceae</taxon>
        <taxon>Candidatus Nitrosocosmicus</taxon>
    </lineage>
</organism>
<keyword evidence="3" id="KW-1185">Reference proteome</keyword>
<reference evidence="2 3" key="1">
    <citation type="journal article" date="2019" name="Front. Microbiol.">
        <title>Ammonia Oxidation by the Arctic Terrestrial Thaumarchaeote Candidatus Nitrosocosmicus arcticus Is Stimulated by Increasing Temperatures.</title>
        <authorList>
            <person name="Alves R.J.E."/>
            <person name="Kerou M."/>
            <person name="Zappe A."/>
            <person name="Bittner R."/>
            <person name="Abby S.S."/>
            <person name="Schmidt H.A."/>
            <person name="Pfeifer K."/>
            <person name="Schleper C."/>
        </authorList>
    </citation>
    <scope>NUCLEOTIDE SEQUENCE [LARGE SCALE GENOMIC DNA]</scope>
    <source>
        <strain evidence="2 3">Kfb</strain>
    </source>
</reference>
<name>A0A557SUW4_9ARCH</name>
<sequence length="109" mass="12481">MEPVWKIKIRSKDKKALIDYIFNERLDTSCGGPKKLGDGTYEIEAYTKDKQKNAMISRKSNLLDIEIHEDLMQSAVKKQDDISKENRYSKAKSKDADPNPMVKGFGVKE</sequence>
<evidence type="ECO:0000313" key="3">
    <source>
        <dbReference type="Proteomes" id="UP000315289"/>
    </source>
</evidence>
<gene>
    <name evidence="2" type="ORF">NARC_80099</name>
</gene>
<feature type="region of interest" description="Disordered" evidence="1">
    <location>
        <begin position="76"/>
        <end position="109"/>
    </location>
</feature>
<comment type="caution">
    <text evidence="2">The sequence shown here is derived from an EMBL/GenBank/DDBJ whole genome shotgun (WGS) entry which is preliminary data.</text>
</comment>
<evidence type="ECO:0000313" key="2">
    <source>
        <dbReference type="EMBL" id="TVP40371.1"/>
    </source>
</evidence>
<evidence type="ECO:0000256" key="1">
    <source>
        <dbReference type="SAM" id="MobiDB-lite"/>
    </source>
</evidence>